<dbReference type="InterPro" id="IPR013785">
    <property type="entry name" value="Aldolase_TIM"/>
</dbReference>
<accession>A0A7Y2EAL9</accession>
<dbReference type="PANTHER" id="PTHR22893">
    <property type="entry name" value="NADH OXIDOREDUCTASE-RELATED"/>
    <property type="match status" value="1"/>
</dbReference>
<dbReference type="GO" id="GO:0010181">
    <property type="term" value="F:FMN binding"/>
    <property type="evidence" value="ECO:0007669"/>
    <property type="project" value="InterPro"/>
</dbReference>
<dbReference type="Gene3D" id="3.20.20.70">
    <property type="entry name" value="Aldolase class I"/>
    <property type="match status" value="1"/>
</dbReference>
<dbReference type="PANTHER" id="PTHR22893:SF55">
    <property type="entry name" value="OXIDOREDUCTASE-RELATED"/>
    <property type="match status" value="1"/>
</dbReference>
<evidence type="ECO:0000259" key="1">
    <source>
        <dbReference type="Pfam" id="PF00724"/>
    </source>
</evidence>
<proteinExistence type="predicted"/>
<dbReference type="GO" id="GO:0016491">
    <property type="term" value="F:oxidoreductase activity"/>
    <property type="evidence" value="ECO:0007669"/>
    <property type="project" value="InterPro"/>
</dbReference>
<protein>
    <submittedName>
        <fullName evidence="2">12-oxophytodienoate reductase</fullName>
    </submittedName>
</protein>
<evidence type="ECO:0000313" key="3">
    <source>
        <dbReference type="Proteomes" id="UP000547674"/>
    </source>
</evidence>
<dbReference type="AlphaFoldDB" id="A0A7Y2EAL9"/>
<name>A0A7Y2EAL9_UNCEI</name>
<sequence>MKYPRTFSPLQIGSLHLRNRIAMAPMTRRKAAEDGIPTHEITAYYRRRAANEVGLIISEGTAIDNTHAFDTKTVPRFVTNDQIAGWRHVVEAVHKEGGAFAPQLWHCGRLAENPIGPMEDTPPAKADGTPRPTVRPMEAADFDQVLAAYKHSAKKAKEIGCDALEIHGAHGYLLDSFLSETTNQRNDLYGGSVENRMRFPLQVVDVVREAVGPDFPIIYRFSQWKVDDYREIKFKTPSDLETWVRALVKHGVDILHVSTRNVLDPGFADHGEKPLAVWAQELSGLPTIGVGSIAVTLPMDQTRSGVEGAISDPSPALALLEDGSLEMLAVGRSLIANPDWVPQVREGHWKDLAPYSHELLEELV</sequence>
<evidence type="ECO:0000313" key="2">
    <source>
        <dbReference type="EMBL" id="NNF08311.1"/>
    </source>
</evidence>
<dbReference type="InterPro" id="IPR001155">
    <property type="entry name" value="OxRdtase_FMN_N"/>
</dbReference>
<dbReference type="EMBL" id="JABDJR010000651">
    <property type="protein sequence ID" value="NNF08311.1"/>
    <property type="molecule type" value="Genomic_DNA"/>
</dbReference>
<reference evidence="2 3" key="1">
    <citation type="submission" date="2020-03" db="EMBL/GenBank/DDBJ databases">
        <title>Metabolic flexibility allows generalist bacteria to become dominant in a frequently disturbed ecosystem.</title>
        <authorList>
            <person name="Chen Y.-J."/>
            <person name="Leung P.M."/>
            <person name="Bay S.K."/>
            <person name="Hugenholtz P."/>
            <person name="Kessler A.J."/>
            <person name="Shelley G."/>
            <person name="Waite D.W."/>
            <person name="Cook P.L."/>
            <person name="Greening C."/>
        </authorList>
    </citation>
    <scope>NUCLEOTIDE SEQUENCE [LARGE SCALE GENOMIC DNA]</scope>
    <source>
        <strain evidence="2">SS_bin_28</strain>
    </source>
</reference>
<dbReference type="Pfam" id="PF00724">
    <property type="entry name" value="Oxidored_FMN"/>
    <property type="match status" value="1"/>
</dbReference>
<dbReference type="SUPFAM" id="SSF51395">
    <property type="entry name" value="FMN-linked oxidoreductases"/>
    <property type="match status" value="1"/>
</dbReference>
<dbReference type="InterPro" id="IPR045247">
    <property type="entry name" value="Oye-like"/>
</dbReference>
<dbReference type="Proteomes" id="UP000547674">
    <property type="component" value="Unassembled WGS sequence"/>
</dbReference>
<comment type="caution">
    <text evidence="2">The sequence shown here is derived from an EMBL/GenBank/DDBJ whole genome shotgun (WGS) entry which is preliminary data.</text>
</comment>
<gene>
    <name evidence="2" type="ORF">HKN21_16230</name>
</gene>
<feature type="domain" description="NADH:flavin oxidoreductase/NADH oxidase N-terminal" evidence="1">
    <location>
        <begin position="7"/>
        <end position="347"/>
    </location>
</feature>
<organism evidence="2 3">
    <name type="scientific">Eiseniibacteriota bacterium</name>
    <dbReference type="NCBI Taxonomy" id="2212470"/>
    <lineage>
        <taxon>Bacteria</taxon>
        <taxon>Candidatus Eiseniibacteriota</taxon>
    </lineage>
</organism>
<dbReference type="GO" id="GO:0005829">
    <property type="term" value="C:cytosol"/>
    <property type="evidence" value="ECO:0007669"/>
    <property type="project" value="TreeGrafter"/>
</dbReference>